<reference evidence="7 8" key="1">
    <citation type="submission" date="2016-09" db="EMBL/GenBank/DDBJ databases">
        <title>Pseudonocardia autotrophica DSM535, a candidate organism with high potential of specific P450 cytochromes.</title>
        <authorList>
            <person name="Grumaz C."/>
            <person name="Vainshtein Y."/>
            <person name="Kirstahler P."/>
            <person name="Sohn K."/>
        </authorList>
    </citation>
    <scope>NUCLEOTIDE SEQUENCE [LARGE SCALE GENOMIC DNA]</scope>
    <source>
        <strain evidence="7 8">DSM 535</strain>
    </source>
</reference>
<dbReference type="Proteomes" id="UP000194360">
    <property type="component" value="Unassembled WGS sequence"/>
</dbReference>
<feature type="transmembrane region" description="Helical" evidence="5">
    <location>
        <begin position="56"/>
        <end position="74"/>
    </location>
</feature>
<dbReference type="SUPFAM" id="SSF103473">
    <property type="entry name" value="MFS general substrate transporter"/>
    <property type="match status" value="1"/>
</dbReference>
<comment type="subcellular location">
    <subcellularLocation>
        <location evidence="1">Cell membrane</location>
        <topology evidence="1">Multi-pass membrane protein</topology>
    </subcellularLocation>
</comment>
<dbReference type="PANTHER" id="PTHR23501">
    <property type="entry name" value="MAJOR FACILITATOR SUPERFAMILY"/>
    <property type="match status" value="1"/>
</dbReference>
<dbReference type="InterPro" id="IPR011701">
    <property type="entry name" value="MFS"/>
</dbReference>
<feature type="transmembrane region" description="Helical" evidence="5">
    <location>
        <begin position="426"/>
        <end position="445"/>
    </location>
</feature>
<feature type="domain" description="Major facilitator superfamily (MFS) profile" evidence="6">
    <location>
        <begin position="1"/>
        <end position="449"/>
    </location>
</feature>
<feature type="transmembrane region" description="Helical" evidence="5">
    <location>
        <begin position="28"/>
        <end position="50"/>
    </location>
</feature>
<sequence>MVETVRGQGASSEPGVWSRGRAPTTVGILLLISLTAFEAMGVGTAMPAVVADLGGLYSWPFVAFLAAAVFGTAFGGRWCDARGPRVPLVVAPTVFGVGLLVAGSATTAAELLTGRVLQGLGAGVQGVAVYVLVAAVYPSRQRPAVFGLISSAWVLPSLAGPPIAAVVTERFSWHWVFLGLLPIVGLALVLIMPAVRRLGPPANRTNGGSTGLVVAALGAALGVAGLSWALEHLDVRGAVVGVVAVLALVPALRRLLPRGTFAARRGIASVVAARGLVAGAFFTVVSFLPLILTATHDWTLTAAGVPLIVASLGWSGAAAWQARYPDLDRSTMLRVGFAMIALGQLGLLPVAAGWLPGWLAIGFWGLAGLGMGVAFSAIAFLTLAHSDAADVGTHSSAAQLLDQLATAAFIGFGGALLALLTSPAVAMPVLIAVVAVLALTGAATAPRTRLPS</sequence>
<feature type="transmembrane region" description="Helical" evidence="5">
    <location>
        <begin position="332"/>
        <end position="355"/>
    </location>
</feature>
<dbReference type="GO" id="GO:0022857">
    <property type="term" value="F:transmembrane transporter activity"/>
    <property type="evidence" value="ECO:0007669"/>
    <property type="project" value="InterPro"/>
</dbReference>
<keyword evidence="8" id="KW-1185">Reference proteome</keyword>
<feature type="transmembrane region" description="Helical" evidence="5">
    <location>
        <begin position="298"/>
        <end position="320"/>
    </location>
</feature>
<feature type="transmembrane region" description="Helical" evidence="5">
    <location>
        <begin position="361"/>
        <end position="383"/>
    </location>
</feature>
<keyword evidence="2 5" id="KW-0812">Transmembrane</keyword>
<feature type="transmembrane region" description="Helical" evidence="5">
    <location>
        <begin position="173"/>
        <end position="195"/>
    </location>
</feature>
<feature type="transmembrane region" description="Helical" evidence="5">
    <location>
        <begin position="207"/>
        <end position="229"/>
    </location>
</feature>
<evidence type="ECO:0000256" key="1">
    <source>
        <dbReference type="ARBA" id="ARBA00004651"/>
    </source>
</evidence>
<accession>A0A1Y2MNT8</accession>
<feature type="transmembrane region" description="Helical" evidence="5">
    <location>
        <begin position="117"/>
        <end position="137"/>
    </location>
</feature>
<dbReference type="STRING" id="2074.BG845_05633"/>
<dbReference type="RefSeq" id="WP_232021562.1">
    <property type="nucleotide sequence ID" value="NZ_AP018920.1"/>
</dbReference>
<evidence type="ECO:0000256" key="3">
    <source>
        <dbReference type="ARBA" id="ARBA00022989"/>
    </source>
</evidence>
<keyword evidence="3 5" id="KW-1133">Transmembrane helix</keyword>
<dbReference type="PROSITE" id="PS50850">
    <property type="entry name" value="MFS"/>
    <property type="match status" value="1"/>
</dbReference>
<dbReference type="InterPro" id="IPR036259">
    <property type="entry name" value="MFS_trans_sf"/>
</dbReference>
<evidence type="ECO:0000256" key="5">
    <source>
        <dbReference type="SAM" id="Phobius"/>
    </source>
</evidence>
<feature type="transmembrane region" description="Helical" evidence="5">
    <location>
        <begin position="235"/>
        <end position="256"/>
    </location>
</feature>
<keyword evidence="4 5" id="KW-0472">Membrane</keyword>
<dbReference type="GO" id="GO:0005886">
    <property type="term" value="C:plasma membrane"/>
    <property type="evidence" value="ECO:0007669"/>
    <property type="project" value="UniProtKB-SubCell"/>
</dbReference>
<dbReference type="EMBL" id="MIGB01000043">
    <property type="protein sequence ID" value="OSY36118.1"/>
    <property type="molecule type" value="Genomic_DNA"/>
</dbReference>
<dbReference type="PANTHER" id="PTHR23501:SF154">
    <property type="entry name" value="MULTIDRUG-EFFLUX TRANSPORTER RV1634-RELATED"/>
    <property type="match status" value="1"/>
</dbReference>
<evidence type="ECO:0000259" key="6">
    <source>
        <dbReference type="PROSITE" id="PS50850"/>
    </source>
</evidence>
<evidence type="ECO:0000313" key="7">
    <source>
        <dbReference type="EMBL" id="OSY36118.1"/>
    </source>
</evidence>
<dbReference type="Pfam" id="PF07690">
    <property type="entry name" value="MFS_1"/>
    <property type="match status" value="1"/>
</dbReference>
<comment type="caution">
    <text evidence="7">The sequence shown here is derived from an EMBL/GenBank/DDBJ whole genome shotgun (WGS) entry which is preliminary data.</text>
</comment>
<dbReference type="Gene3D" id="1.20.1250.20">
    <property type="entry name" value="MFS general substrate transporter like domains"/>
    <property type="match status" value="1"/>
</dbReference>
<dbReference type="PRINTS" id="PR01036">
    <property type="entry name" value="TCRTETB"/>
</dbReference>
<evidence type="ECO:0000313" key="8">
    <source>
        <dbReference type="Proteomes" id="UP000194360"/>
    </source>
</evidence>
<dbReference type="InterPro" id="IPR020846">
    <property type="entry name" value="MFS_dom"/>
</dbReference>
<feature type="transmembrane region" description="Helical" evidence="5">
    <location>
        <begin position="144"/>
        <end position="167"/>
    </location>
</feature>
<evidence type="ECO:0000256" key="2">
    <source>
        <dbReference type="ARBA" id="ARBA00022692"/>
    </source>
</evidence>
<dbReference type="AlphaFoldDB" id="A0A1Y2MNT8"/>
<proteinExistence type="predicted"/>
<evidence type="ECO:0000256" key="4">
    <source>
        <dbReference type="ARBA" id="ARBA00023136"/>
    </source>
</evidence>
<feature type="transmembrane region" description="Helical" evidence="5">
    <location>
        <begin position="268"/>
        <end position="292"/>
    </location>
</feature>
<name>A0A1Y2MNT8_PSEAH</name>
<organism evidence="7 8">
    <name type="scientific">Pseudonocardia autotrophica</name>
    <name type="common">Amycolata autotrophica</name>
    <name type="synonym">Nocardia autotrophica</name>
    <dbReference type="NCBI Taxonomy" id="2074"/>
    <lineage>
        <taxon>Bacteria</taxon>
        <taxon>Bacillati</taxon>
        <taxon>Actinomycetota</taxon>
        <taxon>Actinomycetes</taxon>
        <taxon>Pseudonocardiales</taxon>
        <taxon>Pseudonocardiaceae</taxon>
        <taxon>Pseudonocardia</taxon>
    </lineage>
</organism>
<gene>
    <name evidence="7" type="primary">bmr3_5</name>
    <name evidence="7" type="ORF">BG845_05633</name>
</gene>
<feature type="transmembrane region" description="Helical" evidence="5">
    <location>
        <begin position="404"/>
        <end position="420"/>
    </location>
</feature>
<protein>
    <submittedName>
        <fullName evidence="7">Multidrug resistance protein 3</fullName>
    </submittedName>
</protein>
<feature type="transmembrane region" description="Helical" evidence="5">
    <location>
        <begin position="86"/>
        <end position="105"/>
    </location>
</feature>